<comment type="function">
    <text evidence="5">Involved in formation and maintenance of cell shape.</text>
</comment>
<gene>
    <name evidence="8" type="ORF">J2S06_000259</name>
</gene>
<comment type="caution">
    <text evidence="8">The sequence shown here is derived from an EMBL/GenBank/DDBJ whole genome shotgun (WGS) entry which is preliminary data.</text>
</comment>
<dbReference type="InterPro" id="IPR007221">
    <property type="entry name" value="MreC"/>
</dbReference>
<dbReference type="Gene3D" id="2.40.10.350">
    <property type="entry name" value="Rod shape-determining protein MreC, domain 2"/>
    <property type="match status" value="1"/>
</dbReference>
<evidence type="ECO:0000256" key="6">
    <source>
        <dbReference type="SAM" id="Coils"/>
    </source>
</evidence>
<dbReference type="Pfam" id="PF04085">
    <property type="entry name" value="MreC"/>
    <property type="match status" value="1"/>
</dbReference>
<dbReference type="InterPro" id="IPR042175">
    <property type="entry name" value="Cell/Rod_MreC_2"/>
</dbReference>
<evidence type="ECO:0000256" key="3">
    <source>
        <dbReference type="ARBA" id="ARBA00022960"/>
    </source>
</evidence>
<evidence type="ECO:0000256" key="5">
    <source>
        <dbReference type="PIRNR" id="PIRNR038471"/>
    </source>
</evidence>
<proteinExistence type="inferred from homology"/>
<name>A0ABT9VJQ4_9BACI</name>
<protein>
    <recommendedName>
        <fullName evidence="2 5">Cell shape-determining protein MreC</fullName>
    </recommendedName>
    <alternativeName>
        <fullName evidence="4 5">Cell shape protein MreC</fullName>
    </alternativeName>
</protein>
<keyword evidence="9" id="KW-1185">Reference proteome</keyword>
<dbReference type="NCBIfam" id="TIGR00219">
    <property type="entry name" value="mreC"/>
    <property type="match status" value="1"/>
</dbReference>
<dbReference type="RefSeq" id="WP_419151039.1">
    <property type="nucleotide sequence ID" value="NZ_JAUSTR010000001.1"/>
</dbReference>
<sequence>MPQFLLNKRLILLLVGVIILVALIGFSLKDERNLSWPEQFIKDTTGLVQSVFHRPAQYVAGFFENIQDLKNTYKENEILRSQLNQYMQLKERMQRLEEENQKLKEELGIVNEGKLSHYEAIRGTVIARNPDKWNELIIIDKGELHGVEKDMAVITAKGLIGKVKSTSQFTSTIQLLSAPDRENRISAVVTADNGKVFGLIEGYDKDTKALEMKIIETDTEVKEKQMVSTSGMGGVFPEGLLIGEVMKVEPDSYGLTKIAYVQPAADFYDIDRVMVVKREAPIIDLNDLTNKEEKE</sequence>
<evidence type="ECO:0000256" key="2">
    <source>
        <dbReference type="ARBA" id="ARBA00013855"/>
    </source>
</evidence>
<feature type="coiled-coil region" evidence="6">
    <location>
        <begin position="69"/>
        <end position="113"/>
    </location>
</feature>
<evidence type="ECO:0000259" key="7">
    <source>
        <dbReference type="Pfam" id="PF04085"/>
    </source>
</evidence>
<keyword evidence="6" id="KW-0175">Coiled coil</keyword>
<dbReference type="PANTHER" id="PTHR34138:SF1">
    <property type="entry name" value="CELL SHAPE-DETERMINING PROTEIN MREC"/>
    <property type="match status" value="1"/>
</dbReference>
<feature type="domain" description="Rod shape-determining protein MreC beta-barrel core" evidence="7">
    <location>
        <begin position="125"/>
        <end position="277"/>
    </location>
</feature>
<evidence type="ECO:0000256" key="1">
    <source>
        <dbReference type="ARBA" id="ARBA00009369"/>
    </source>
</evidence>
<organism evidence="8 9">
    <name type="scientific">Aeribacillus alveayuensis</name>
    <dbReference type="NCBI Taxonomy" id="279215"/>
    <lineage>
        <taxon>Bacteria</taxon>
        <taxon>Bacillati</taxon>
        <taxon>Bacillota</taxon>
        <taxon>Bacilli</taxon>
        <taxon>Bacillales</taxon>
        <taxon>Bacillaceae</taxon>
        <taxon>Aeribacillus</taxon>
    </lineage>
</organism>
<evidence type="ECO:0000256" key="4">
    <source>
        <dbReference type="ARBA" id="ARBA00032089"/>
    </source>
</evidence>
<reference evidence="8 9" key="1">
    <citation type="submission" date="2023-07" db="EMBL/GenBank/DDBJ databases">
        <title>Genomic Encyclopedia of Type Strains, Phase IV (KMG-IV): sequencing the most valuable type-strain genomes for metagenomic binning, comparative biology and taxonomic classification.</title>
        <authorList>
            <person name="Goeker M."/>
        </authorList>
    </citation>
    <scope>NUCLEOTIDE SEQUENCE [LARGE SCALE GENOMIC DNA]</scope>
    <source>
        <strain evidence="8 9">DSM 19092</strain>
    </source>
</reference>
<dbReference type="EMBL" id="JAUSTR010000001">
    <property type="protein sequence ID" value="MDQ0161189.1"/>
    <property type="molecule type" value="Genomic_DNA"/>
</dbReference>
<dbReference type="PIRSF" id="PIRSF038471">
    <property type="entry name" value="MreC"/>
    <property type="match status" value="1"/>
</dbReference>
<dbReference type="Proteomes" id="UP001225646">
    <property type="component" value="Unassembled WGS sequence"/>
</dbReference>
<comment type="similarity">
    <text evidence="1 5">Belongs to the MreC family.</text>
</comment>
<keyword evidence="3 5" id="KW-0133">Cell shape</keyword>
<dbReference type="InterPro" id="IPR055342">
    <property type="entry name" value="MreC_beta-barrel_core"/>
</dbReference>
<dbReference type="Gene3D" id="2.40.10.340">
    <property type="entry name" value="Rod shape-determining protein MreC, domain 1"/>
    <property type="match status" value="1"/>
</dbReference>
<dbReference type="PANTHER" id="PTHR34138">
    <property type="entry name" value="CELL SHAPE-DETERMINING PROTEIN MREC"/>
    <property type="match status" value="1"/>
</dbReference>
<evidence type="ECO:0000313" key="8">
    <source>
        <dbReference type="EMBL" id="MDQ0161189.1"/>
    </source>
</evidence>
<dbReference type="InterPro" id="IPR042177">
    <property type="entry name" value="Cell/Rod_1"/>
</dbReference>
<accession>A0ABT9VJQ4</accession>
<evidence type="ECO:0000313" key="9">
    <source>
        <dbReference type="Proteomes" id="UP001225646"/>
    </source>
</evidence>